<name>A0A2P2LCL4_RHIMU</name>
<dbReference type="EMBL" id="GGEC01035227">
    <property type="protein sequence ID" value="MBX15711.1"/>
    <property type="molecule type" value="Transcribed_RNA"/>
</dbReference>
<dbReference type="AlphaFoldDB" id="A0A2P2LCL4"/>
<proteinExistence type="predicted"/>
<accession>A0A2P2LCL4</accession>
<evidence type="ECO:0000313" key="1">
    <source>
        <dbReference type="EMBL" id="MBX15711.1"/>
    </source>
</evidence>
<protein>
    <submittedName>
        <fullName evidence="1">Uncharacterized protein</fullName>
    </submittedName>
</protein>
<organism evidence="1">
    <name type="scientific">Rhizophora mucronata</name>
    <name type="common">Asiatic mangrove</name>
    <dbReference type="NCBI Taxonomy" id="61149"/>
    <lineage>
        <taxon>Eukaryota</taxon>
        <taxon>Viridiplantae</taxon>
        <taxon>Streptophyta</taxon>
        <taxon>Embryophyta</taxon>
        <taxon>Tracheophyta</taxon>
        <taxon>Spermatophyta</taxon>
        <taxon>Magnoliopsida</taxon>
        <taxon>eudicotyledons</taxon>
        <taxon>Gunneridae</taxon>
        <taxon>Pentapetalae</taxon>
        <taxon>rosids</taxon>
        <taxon>fabids</taxon>
        <taxon>Malpighiales</taxon>
        <taxon>Rhizophoraceae</taxon>
        <taxon>Rhizophora</taxon>
    </lineage>
</organism>
<reference evidence="1" key="1">
    <citation type="submission" date="2018-02" db="EMBL/GenBank/DDBJ databases">
        <title>Rhizophora mucronata_Transcriptome.</title>
        <authorList>
            <person name="Meera S.P."/>
            <person name="Sreeshan A."/>
            <person name="Augustine A."/>
        </authorList>
    </citation>
    <scope>NUCLEOTIDE SEQUENCE</scope>
    <source>
        <tissue evidence="1">Leaf</tissue>
    </source>
</reference>
<sequence>MLKFEALLKTCFKKFLTRKIEKSSPKII</sequence>